<comment type="caution">
    <text evidence="1">The sequence shown here is derived from an EMBL/GenBank/DDBJ whole genome shotgun (WGS) entry which is preliminary data.</text>
</comment>
<name>A0A8X6VKE8_TRICX</name>
<evidence type="ECO:0000313" key="1">
    <source>
        <dbReference type="EMBL" id="GFY16084.1"/>
    </source>
</evidence>
<keyword evidence="2" id="KW-1185">Reference proteome</keyword>
<dbReference type="Proteomes" id="UP000887159">
    <property type="component" value="Unassembled WGS sequence"/>
</dbReference>
<sequence>MAEAQSSELLKTKRKSLRTAVTKIVNEIEAELSNSDLNVDRLCELVEILCIKFEPLTLIDQQMEPFFKPEEFDAEFEIAEKYREKVLLWQFRAKKKINEFSKTPVTSPSL</sequence>
<accession>A0A8X6VKE8</accession>
<protein>
    <submittedName>
        <fullName evidence="1">Uncharacterized protein</fullName>
    </submittedName>
</protein>
<organism evidence="1 2">
    <name type="scientific">Trichonephila clavipes</name>
    <name type="common">Golden silk orbweaver</name>
    <name type="synonym">Nephila clavipes</name>
    <dbReference type="NCBI Taxonomy" id="2585209"/>
    <lineage>
        <taxon>Eukaryota</taxon>
        <taxon>Metazoa</taxon>
        <taxon>Ecdysozoa</taxon>
        <taxon>Arthropoda</taxon>
        <taxon>Chelicerata</taxon>
        <taxon>Arachnida</taxon>
        <taxon>Araneae</taxon>
        <taxon>Araneomorphae</taxon>
        <taxon>Entelegynae</taxon>
        <taxon>Araneoidea</taxon>
        <taxon>Nephilidae</taxon>
        <taxon>Trichonephila</taxon>
    </lineage>
</organism>
<dbReference type="EMBL" id="BMAU01021337">
    <property type="protein sequence ID" value="GFY16084.1"/>
    <property type="molecule type" value="Genomic_DNA"/>
</dbReference>
<proteinExistence type="predicted"/>
<evidence type="ECO:0000313" key="2">
    <source>
        <dbReference type="Proteomes" id="UP000887159"/>
    </source>
</evidence>
<reference evidence="1" key="1">
    <citation type="submission" date="2020-08" db="EMBL/GenBank/DDBJ databases">
        <title>Multicomponent nature underlies the extraordinary mechanical properties of spider dragline silk.</title>
        <authorList>
            <person name="Kono N."/>
            <person name="Nakamura H."/>
            <person name="Mori M."/>
            <person name="Yoshida Y."/>
            <person name="Ohtoshi R."/>
            <person name="Malay A.D."/>
            <person name="Moran D.A.P."/>
            <person name="Tomita M."/>
            <person name="Numata K."/>
            <person name="Arakawa K."/>
        </authorList>
    </citation>
    <scope>NUCLEOTIDE SEQUENCE</scope>
</reference>
<gene>
    <name evidence="1" type="ORF">TNCV_3530871</name>
</gene>
<dbReference type="AlphaFoldDB" id="A0A8X6VKE8"/>